<evidence type="ECO:0000313" key="3">
    <source>
        <dbReference type="Proteomes" id="UP000078492"/>
    </source>
</evidence>
<sequence length="354" mass="41037">DKALIALNAGWNTRSDTEEGRFNFWRPLSMLLGFCEDYKRLIVNARHELILIQARNDNNWLVGNPVTESEIELFKNSNLPTDPRTLLQTPKYTEIKEMAPGFYWHYGLTRSLIDFIEQNSTIFDKFENTISLSINVDGGPLSRSSTSALWPILDCLIDYSFVFVIGAYHGNLLGLVTNVVLDYLQVICLGTVRKMLYDLVNGELQTSLPHVKVEEISHRLIELKSNIVIEFVRKPRSLKYLAQWKGTEFCQFFYILKHYYMMDENTTSFNSTIQVIPQNWFVDETRTKAYWPNYTNFKTYDKAVESMQDVDIVNWTQVTVCEIIAASDKLSHNLSKNGTTRPKLRPLEQQYLVP</sequence>
<evidence type="ECO:0000259" key="1">
    <source>
        <dbReference type="Pfam" id="PF21738"/>
    </source>
</evidence>
<accession>A0A151JS76</accession>
<dbReference type="Pfam" id="PF21738">
    <property type="entry name" value="DJR-like_dom"/>
    <property type="match status" value="1"/>
</dbReference>
<proteinExistence type="predicted"/>
<feature type="domain" description="Double jelly roll-like" evidence="1">
    <location>
        <begin position="5"/>
        <end position="75"/>
    </location>
</feature>
<dbReference type="Proteomes" id="UP000078492">
    <property type="component" value="Unassembled WGS sequence"/>
</dbReference>
<gene>
    <name evidence="2" type="ORF">ALC57_00318</name>
</gene>
<keyword evidence="3" id="KW-1185">Reference proteome</keyword>
<dbReference type="PANTHER" id="PTHR33053:SF9">
    <property type="entry name" value="AGAP000105-PA"/>
    <property type="match status" value="1"/>
</dbReference>
<dbReference type="AlphaFoldDB" id="A0A151JS76"/>
<feature type="non-terminal residue" evidence="2">
    <location>
        <position position="1"/>
    </location>
</feature>
<dbReference type="STRING" id="471704.A0A151JS76"/>
<reference evidence="2 3" key="1">
    <citation type="submission" date="2015-09" db="EMBL/GenBank/DDBJ databases">
        <title>Trachymyrmex cornetzi WGS genome.</title>
        <authorList>
            <person name="Nygaard S."/>
            <person name="Hu H."/>
            <person name="Boomsma J."/>
            <person name="Zhang G."/>
        </authorList>
    </citation>
    <scope>NUCLEOTIDE SEQUENCE [LARGE SCALE GENOMIC DNA]</scope>
    <source>
        <strain evidence="2">Tcor2-1</strain>
        <tissue evidence="2">Whole body</tissue>
    </source>
</reference>
<dbReference type="PANTHER" id="PTHR33053">
    <property type="entry name" value="PROTEIN, PUTATIVE-RELATED"/>
    <property type="match status" value="1"/>
</dbReference>
<organism evidence="2 3">
    <name type="scientific">Trachymyrmex cornetzi</name>
    <dbReference type="NCBI Taxonomy" id="471704"/>
    <lineage>
        <taxon>Eukaryota</taxon>
        <taxon>Metazoa</taxon>
        <taxon>Ecdysozoa</taxon>
        <taxon>Arthropoda</taxon>
        <taxon>Hexapoda</taxon>
        <taxon>Insecta</taxon>
        <taxon>Pterygota</taxon>
        <taxon>Neoptera</taxon>
        <taxon>Endopterygota</taxon>
        <taxon>Hymenoptera</taxon>
        <taxon>Apocrita</taxon>
        <taxon>Aculeata</taxon>
        <taxon>Formicoidea</taxon>
        <taxon>Formicidae</taxon>
        <taxon>Myrmicinae</taxon>
        <taxon>Trachymyrmex</taxon>
    </lineage>
</organism>
<dbReference type="InterPro" id="IPR049512">
    <property type="entry name" value="DJR-like_dom"/>
</dbReference>
<evidence type="ECO:0000313" key="2">
    <source>
        <dbReference type="EMBL" id="KYN30223.1"/>
    </source>
</evidence>
<protein>
    <recommendedName>
        <fullName evidence="1">Double jelly roll-like domain-containing protein</fullName>
    </recommendedName>
</protein>
<dbReference type="EMBL" id="KQ978542">
    <property type="protein sequence ID" value="KYN30223.1"/>
    <property type="molecule type" value="Genomic_DNA"/>
</dbReference>
<name>A0A151JS76_9HYME</name>